<comment type="caution">
    <text evidence="7">The sequence shown here is derived from an EMBL/GenBank/DDBJ whole genome shotgun (WGS) entry which is preliminary data.</text>
</comment>
<sequence>MFDSYRQYGRNAPLPKYTEVGPDGSVLYQSNSVPTYLSTTYLQPHGVVHRNRLNMSDQSTNNYYRTFNIPERFNRPDLWQGYREVELHPFYRTTNQEYGAYKPEVHTMPNVYRYRSHTFTNSMSIGGNFRQCGFNTSTSSLVPKNVPSGTLPISLGSPMQAKYVQ</sequence>
<proteinExistence type="inferred from homology"/>
<dbReference type="PANTHER" id="PTHR20899:SF1">
    <property type="entry name" value="PIERCER OF MICROTUBULE WALL 1 PROTEIN"/>
    <property type="match status" value="1"/>
</dbReference>
<evidence type="ECO:0000313" key="7">
    <source>
        <dbReference type="EMBL" id="CAF1224921.1"/>
    </source>
</evidence>
<evidence type="ECO:0000313" key="8">
    <source>
        <dbReference type="EMBL" id="CAF1413258.1"/>
    </source>
</evidence>
<evidence type="ECO:0000256" key="4">
    <source>
        <dbReference type="ARBA" id="ARBA00023212"/>
    </source>
</evidence>
<protein>
    <submittedName>
        <fullName evidence="7">Uncharacterized protein</fullName>
    </submittedName>
</protein>
<reference evidence="7" key="1">
    <citation type="submission" date="2021-02" db="EMBL/GenBank/DDBJ databases">
        <authorList>
            <person name="Nowell W R."/>
        </authorList>
    </citation>
    <scope>NUCLEOTIDE SEQUENCE</scope>
</reference>
<evidence type="ECO:0000256" key="2">
    <source>
        <dbReference type="ARBA" id="ARBA00004245"/>
    </source>
</evidence>
<evidence type="ECO:0000313" key="10">
    <source>
        <dbReference type="Proteomes" id="UP000663870"/>
    </source>
</evidence>
<evidence type="ECO:0000256" key="3">
    <source>
        <dbReference type="ARBA" id="ARBA00022490"/>
    </source>
</evidence>
<dbReference type="EMBL" id="CAJNOL010001744">
    <property type="protein sequence ID" value="CAF1413258.1"/>
    <property type="molecule type" value="Genomic_DNA"/>
</dbReference>
<dbReference type="InterPro" id="IPR026507">
    <property type="entry name" value="PIRC1/2"/>
</dbReference>
<gene>
    <name evidence="8" type="ORF">JXQ802_LOCUS35404</name>
    <name evidence="7" type="ORF">PYM288_LOCUS26074</name>
</gene>
<evidence type="ECO:0000256" key="5">
    <source>
        <dbReference type="ARBA" id="ARBA00023273"/>
    </source>
</evidence>
<dbReference type="PANTHER" id="PTHR20899">
    <property type="entry name" value="PIERCE HOMOLOG"/>
    <property type="match status" value="1"/>
</dbReference>
<organism evidence="7 9">
    <name type="scientific">Rotaria sordida</name>
    <dbReference type="NCBI Taxonomy" id="392033"/>
    <lineage>
        <taxon>Eukaryota</taxon>
        <taxon>Metazoa</taxon>
        <taxon>Spiralia</taxon>
        <taxon>Gnathifera</taxon>
        <taxon>Rotifera</taxon>
        <taxon>Eurotatoria</taxon>
        <taxon>Bdelloidea</taxon>
        <taxon>Philodinida</taxon>
        <taxon>Philodinidae</taxon>
        <taxon>Rotaria</taxon>
    </lineage>
</organism>
<dbReference type="GO" id="GO:0005879">
    <property type="term" value="C:axonemal microtubule"/>
    <property type="evidence" value="ECO:0007669"/>
    <property type="project" value="InterPro"/>
</dbReference>
<dbReference type="GO" id="GO:0035082">
    <property type="term" value="P:axoneme assembly"/>
    <property type="evidence" value="ECO:0007669"/>
    <property type="project" value="InterPro"/>
</dbReference>
<keyword evidence="10" id="KW-1185">Reference proteome</keyword>
<dbReference type="Proteomes" id="UP000663870">
    <property type="component" value="Unassembled WGS sequence"/>
</dbReference>
<dbReference type="EMBL" id="CAJNOH010001507">
    <property type="protein sequence ID" value="CAF1224921.1"/>
    <property type="molecule type" value="Genomic_DNA"/>
</dbReference>
<keyword evidence="4" id="KW-0206">Cytoskeleton</keyword>
<evidence type="ECO:0000313" key="9">
    <source>
        <dbReference type="Proteomes" id="UP000663854"/>
    </source>
</evidence>
<dbReference type="AlphaFoldDB" id="A0A814Y657"/>
<name>A0A814Y657_9BILA</name>
<evidence type="ECO:0000256" key="6">
    <source>
        <dbReference type="ARBA" id="ARBA00038014"/>
    </source>
</evidence>
<dbReference type="Pfam" id="PF14892">
    <property type="entry name" value="PIRC1_2"/>
    <property type="match status" value="1"/>
</dbReference>
<keyword evidence="3" id="KW-0963">Cytoplasm</keyword>
<comment type="similarity">
    <text evidence="6">Belongs to the PIERCE1 family.</text>
</comment>
<keyword evidence="5" id="KW-0966">Cell projection</keyword>
<accession>A0A814Y657</accession>
<comment type="subcellular location">
    <subcellularLocation>
        <location evidence="1">Cell projection</location>
        <location evidence="1">Cilium</location>
    </subcellularLocation>
    <subcellularLocation>
        <location evidence="2">Cytoplasm</location>
        <location evidence="2">Cytoskeleton</location>
    </subcellularLocation>
</comment>
<dbReference type="Proteomes" id="UP000663854">
    <property type="component" value="Unassembled WGS sequence"/>
</dbReference>
<evidence type="ECO:0000256" key="1">
    <source>
        <dbReference type="ARBA" id="ARBA00004138"/>
    </source>
</evidence>